<dbReference type="EMBL" id="JAMYWD010000009">
    <property type="protein sequence ID" value="KAJ4959837.1"/>
    <property type="molecule type" value="Genomic_DNA"/>
</dbReference>
<protein>
    <submittedName>
        <fullName evidence="2">Uncharacterized protein</fullName>
    </submittedName>
</protein>
<organism evidence="2 3">
    <name type="scientific">Protea cynaroides</name>
    <dbReference type="NCBI Taxonomy" id="273540"/>
    <lineage>
        <taxon>Eukaryota</taxon>
        <taxon>Viridiplantae</taxon>
        <taxon>Streptophyta</taxon>
        <taxon>Embryophyta</taxon>
        <taxon>Tracheophyta</taxon>
        <taxon>Spermatophyta</taxon>
        <taxon>Magnoliopsida</taxon>
        <taxon>Proteales</taxon>
        <taxon>Proteaceae</taxon>
        <taxon>Protea</taxon>
    </lineage>
</organism>
<feature type="region of interest" description="Disordered" evidence="1">
    <location>
        <begin position="42"/>
        <end position="72"/>
    </location>
</feature>
<comment type="caution">
    <text evidence="2">The sequence shown here is derived from an EMBL/GenBank/DDBJ whole genome shotgun (WGS) entry which is preliminary data.</text>
</comment>
<dbReference type="Proteomes" id="UP001141806">
    <property type="component" value="Unassembled WGS sequence"/>
</dbReference>
<name>A0A9Q0K1Z0_9MAGN</name>
<dbReference type="OrthoDB" id="1917552at2759"/>
<evidence type="ECO:0000256" key="1">
    <source>
        <dbReference type="SAM" id="MobiDB-lite"/>
    </source>
</evidence>
<sequence length="225" mass="24966">MEEIGKKMKMVLVARRSICRGVTKNEGKQRWMKWRKETERTASMVLTGESSAGEGWLHKGREEGSRRSLTSRTSFGKDALFHDSDSDLEASKLDSPGQQAGGVLILCDNTTERMALLGGQLCDNTPEKAALSCNMLWSQRPYEIDLAVVSASNEGFVPDHLTNAKTSDGQDENPWCKLLSLYSQNPHVPICKSVFTIGPNRPCNFSLKDQNTSVILCKIKHAQGY</sequence>
<evidence type="ECO:0000313" key="3">
    <source>
        <dbReference type="Proteomes" id="UP001141806"/>
    </source>
</evidence>
<keyword evidence="3" id="KW-1185">Reference proteome</keyword>
<dbReference type="AlphaFoldDB" id="A0A9Q0K1Z0"/>
<gene>
    <name evidence="2" type="ORF">NE237_019747</name>
</gene>
<feature type="compositionally biased region" description="Basic and acidic residues" evidence="1">
    <location>
        <begin position="56"/>
        <end position="66"/>
    </location>
</feature>
<evidence type="ECO:0000313" key="2">
    <source>
        <dbReference type="EMBL" id="KAJ4959837.1"/>
    </source>
</evidence>
<reference evidence="2" key="1">
    <citation type="journal article" date="2023" name="Plant J.">
        <title>The genome of the king protea, Protea cynaroides.</title>
        <authorList>
            <person name="Chang J."/>
            <person name="Duong T.A."/>
            <person name="Schoeman C."/>
            <person name="Ma X."/>
            <person name="Roodt D."/>
            <person name="Barker N."/>
            <person name="Li Z."/>
            <person name="Van de Peer Y."/>
            <person name="Mizrachi E."/>
        </authorList>
    </citation>
    <scope>NUCLEOTIDE SEQUENCE</scope>
    <source>
        <tissue evidence="2">Young leaves</tissue>
    </source>
</reference>
<accession>A0A9Q0K1Z0</accession>
<proteinExistence type="predicted"/>